<protein>
    <recommendedName>
        <fullName evidence="2">Phosphatidic acid phosphatase type 2/haloperoxidase domain-containing protein</fullName>
    </recommendedName>
</protein>
<gene>
    <name evidence="3" type="ORF">Y10_24390</name>
</gene>
<keyword evidence="1" id="KW-0812">Transmembrane</keyword>
<dbReference type="InterPro" id="IPR036938">
    <property type="entry name" value="PAP2/HPO_sf"/>
</dbReference>
<evidence type="ECO:0000259" key="2">
    <source>
        <dbReference type="SMART" id="SM00014"/>
    </source>
</evidence>
<dbReference type="SMART" id="SM00014">
    <property type="entry name" value="acidPPc"/>
    <property type="match status" value="1"/>
</dbReference>
<feature type="transmembrane region" description="Helical" evidence="1">
    <location>
        <begin position="128"/>
        <end position="147"/>
    </location>
</feature>
<comment type="caution">
    <text evidence="3">The sequence shown here is derived from an EMBL/GenBank/DDBJ whole genome shotgun (WGS) entry which is preliminary data.</text>
</comment>
<organism evidence="3 4">
    <name type="scientific">Neptunitalea lumnitzerae</name>
    <dbReference type="NCBI Taxonomy" id="2965509"/>
    <lineage>
        <taxon>Bacteria</taxon>
        <taxon>Pseudomonadati</taxon>
        <taxon>Bacteroidota</taxon>
        <taxon>Flavobacteriia</taxon>
        <taxon>Flavobacteriales</taxon>
        <taxon>Flavobacteriaceae</taxon>
        <taxon>Neptunitalea</taxon>
    </lineage>
</organism>
<dbReference type="CDD" id="cd01610">
    <property type="entry name" value="PAP2_like"/>
    <property type="match status" value="1"/>
</dbReference>
<proteinExistence type="predicted"/>
<accession>A0ABQ5MKY6</accession>
<dbReference type="Proteomes" id="UP001143543">
    <property type="component" value="Unassembled WGS sequence"/>
</dbReference>
<sequence>MKVFVYKKMIPFYATLLFLAPFLVFPKGAVLLFINSLHTPFWDWFFANYTNLGDGAFIPLVLLILLFTSKFKYTYQFVISALLQIGVVLLLKEVFFTHLFRPYFYFNDAVKASINFVPGVKIRYTDTFPSGHTATIFFITTYFCLITKRKKGKFLPYVLCFLAVLVAISRVYLVQHFFIDVYFGMLFGIASAITARYIVKKYPKKWYTSKLAIVWPAQVSLSIRKVLTTLNLL</sequence>
<feature type="domain" description="Phosphatidic acid phosphatase type 2/haloperoxidase" evidence="2">
    <location>
        <begin position="77"/>
        <end position="196"/>
    </location>
</feature>
<keyword evidence="4" id="KW-1185">Reference proteome</keyword>
<dbReference type="SUPFAM" id="SSF48317">
    <property type="entry name" value="Acid phosphatase/Vanadium-dependent haloperoxidase"/>
    <property type="match status" value="1"/>
</dbReference>
<feature type="transmembrane region" description="Helical" evidence="1">
    <location>
        <begin position="179"/>
        <end position="199"/>
    </location>
</feature>
<evidence type="ECO:0000313" key="4">
    <source>
        <dbReference type="Proteomes" id="UP001143543"/>
    </source>
</evidence>
<keyword evidence="1" id="KW-0472">Membrane</keyword>
<feature type="transmembrane region" description="Helical" evidence="1">
    <location>
        <begin position="46"/>
        <end position="66"/>
    </location>
</feature>
<reference evidence="3" key="1">
    <citation type="submission" date="2022-07" db="EMBL/GenBank/DDBJ databases">
        <title>Taxonomy of Novel Oxalotrophic and Methylotrophic Bacteria.</title>
        <authorList>
            <person name="Sahin N."/>
            <person name="Tani A."/>
        </authorList>
    </citation>
    <scope>NUCLEOTIDE SEQUENCE</scope>
    <source>
        <strain evidence="3">Y10</strain>
    </source>
</reference>
<dbReference type="Pfam" id="PF01569">
    <property type="entry name" value="PAP2"/>
    <property type="match status" value="1"/>
</dbReference>
<feature type="transmembrane region" description="Helical" evidence="1">
    <location>
        <begin position="154"/>
        <end position="173"/>
    </location>
</feature>
<name>A0ABQ5MKY6_9FLAO</name>
<feature type="transmembrane region" description="Helical" evidence="1">
    <location>
        <begin position="12"/>
        <end position="34"/>
    </location>
</feature>
<dbReference type="InterPro" id="IPR000326">
    <property type="entry name" value="PAP2/HPO"/>
</dbReference>
<dbReference type="Gene3D" id="1.20.144.10">
    <property type="entry name" value="Phosphatidic acid phosphatase type 2/haloperoxidase"/>
    <property type="match status" value="1"/>
</dbReference>
<dbReference type="PANTHER" id="PTHR14969">
    <property type="entry name" value="SPHINGOSINE-1-PHOSPHATE PHOSPHOHYDROLASE"/>
    <property type="match status" value="1"/>
</dbReference>
<dbReference type="RefSeq" id="WP_281765686.1">
    <property type="nucleotide sequence ID" value="NZ_BRVO01000002.1"/>
</dbReference>
<dbReference type="PANTHER" id="PTHR14969:SF13">
    <property type="entry name" value="AT30094P"/>
    <property type="match status" value="1"/>
</dbReference>
<evidence type="ECO:0000256" key="1">
    <source>
        <dbReference type="SAM" id="Phobius"/>
    </source>
</evidence>
<feature type="transmembrane region" description="Helical" evidence="1">
    <location>
        <begin position="73"/>
        <end position="91"/>
    </location>
</feature>
<keyword evidence="1" id="KW-1133">Transmembrane helix</keyword>
<evidence type="ECO:0000313" key="3">
    <source>
        <dbReference type="EMBL" id="GLB50071.1"/>
    </source>
</evidence>
<dbReference type="EMBL" id="BRVO01000002">
    <property type="protein sequence ID" value="GLB50071.1"/>
    <property type="molecule type" value="Genomic_DNA"/>
</dbReference>